<sequence length="38" mass="4603">MVLVENDLHRWVVFAGVMRRLRKWIHAFYGFADKTALR</sequence>
<dbReference type="AlphaFoldDB" id="A0A242MAF4"/>
<gene>
    <name evidence="1" type="ORF">PAMC26577_34560</name>
</gene>
<dbReference type="EMBL" id="NBTZ01000137">
    <property type="protein sequence ID" value="OTP68119.1"/>
    <property type="molecule type" value="Genomic_DNA"/>
</dbReference>
<dbReference type="Proteomes" id="UP000195221">
    <property type="component" value="Unassembled WGS sequence"/>
</dbReference>
<protein>
    <submittedName>
        <fullName evidence="1">Uncharacterized protein</fullName>
    </submittedName>
</protein>
<comment type="caution">
    <text evidence="1">The sequence shown here is derived from an EMBL/GenBank/DDBJ whole genome shotgun (WGS) entry which is preliminary data.</text>
</comment>
<organism evidence="1 2">
    <name type="scientific">Caballeronia sordidicola</name>
    <name type="common">Burkholderia sordidicola</name>
    <dbReference type="NCBI Taxonomy" id="196367"/>
    <lineage>
        <taxon>Bacteria</taxon>
        <taxon>Pseudomonadati</taxon>
        <taxon>Pseudomonadota</taxon>
        <taxon>Betaproteobacteria</taxon>
        <taxon>Burkholderiales</taxon>
        <taxon>Burkholderiaceae</taxon>
        <taxon>Caballeronia</taxon>
    </lineage>
</organism>
<accession>A0A242MAF4</accession>
<evidence type="ECO:0000313" key="1">
    <source>
        <dbReference type="EMBL" id="OTP68119.1"/>
    </source>
</evidence>
<evidence type="ECO:0000313" key="2">
    <source>
        <dbReference type="Proteomes" id="UP000195221"/>
    </source>
</evidence>
<name>A0A242MAF4_CABSO</name>
<proteinExistence type="predicted"/>
<reference evidence="1 2" key="1">
    <citation type="submission" date="2017-03" db="EMBL/GenBank/DDBJ databases">
        <title>Genome analysis of strain PAMC 26577.</title>
        <authorList>
            <person name="Oh H.-M."/>
            <person name="Yang J.-A."/>
        </authorList>
    </citation>
    <scope>NUCLEOTIDE SEQUENCE [LARGE SCALE GENOMIC DNA]</scope>
    <source>
        <strain evidence="1 2">PAMC 26577</strain>
    </source>
</reference>